<dbReference type="InterPro" id="IPR052542">
    <property type="entry name" value="Cholesterol_Oxidase"/>
</dbReference>
<dbReference type="EC" id="1.1.3.6" evidence="12"/>
<keyword evidence="5" id="KW-0560">Oxidoreductase</keyword>
<feature type="domain" description="4Fe-4S ferredoxin-type" evidence="16">
    <location>
        <begin position="191"/>
        <end position="221"/>
    </location>
</feature>
<evidence type="ECO:0000256" key="4">
    <source>
        <dbReference type="ARBA" id="ARBA00022827"/>
    </source>
</evidence>
<keyword evidence="2" id="KW-0153">Cholesterol metabolism</keyword>
<dbReference type="EC" id="5.3.3.1" evidence="10"/>
<evidence type="ECO:0000256" key="8">
    <source>
        <dbReference type="ARBA" id="ARBA00023221"/>
    </source>
</evidence>
<dbReference type="Pfam" id="PF05199">
    <property type="entry name" value="GMC_oxred_C"/>
    <property type="match status" value="1"/>
</dbReference>
<dbReference type="InterPro" id="IPR007867">
    <property type="entry name" value="GMC_OxRtase_C"/>
</dbReference>
<evidence type="ECO:0000259" key="16">
    <source>
        <dbReference type="PROSITE" id="PS51379"/>
    </source>
</evidence>
<dbReference type="Gene3D" id="3.40.50.1820">
    <property type="entry name" value="alpha/beta hydrolase"/>
    <property type="match status" value="1"/>
</dbReference>
<organism evidence="17">
    <name type="scientific">Cucumis melo</name>
    <name type="common">Muskmelon</name>
    <dbReference type="NCBI Taxonomy" id="3656"/>
    <lineage>
        <taxon>Eukaryota</taxon>
        <taxon>Viridiplantae</taxon>
        <taxon>Streptophyta</taxon>
        <taxon>Embryophyta</taxon>
        <taxon>Tracheophyta</taxon>
        <taxon>Spermatophyta</taxon>
        <taxon>Magnoliopsida</taxon>
        <taxon>eudicotyledons</taxon>
        <taxon>Gunneridae</taxon>
        <taxon>Pentapetalae</taxon>
        <taxon>rosids</taxon>
        <taxon>fabids</taxon>
        <taxon>Cucurbitales</taxon>
        <taxon>Cucurbitaceae</taxon>
        <taxon>Benincaseae</taxon>
        <taxon>Cucumis</taxon>
    </lineage>
</organism>
<protein>
    <recommendedName>
        <fullName evidence="13">Cholesterol oxidase</fullName>
        <ecNumber evidence="12">1.1.3.6</ecNumber>
        <ecNumber evidence="10">5.3.3.1</ecNumber>
    </recommendedName>
    <alternativeName>
        <fullName evidence="14">Cholesterol isomerase</fullName>
    </alternativeName>
</protein>
<sequence length="1296" mass="144807">MEELKTADVMRGDEVENGFDAIVIGSGYGGSVAACRMSMAGIKVCLLEKGRKWESQDFVTDSMNITSAVRMENRNLGISFGPKDALFQVFEQNDSIATVACGLGGGSLVNAGVMVPTPVLVRRDPNWPKEWERDWNFCESAATAMLKVQSIPIKFPSAKVLDEIVDEEIEGCFESSLNLSINFDLEESLSNSRKIQQRGNCLACGNCLAGCPYNAKSSTDKNYLLTAIQVWQYHKCCSADMELKSIAGCVVHTTCQVQYVVKNSPNQEGRTSQKRRWSVYLNEIDFIACDFVILSAGVFGTTEILFRSQMRGLKVSEALGCGFSCNGNAVAYLAGSPAPLNGYGLSREQLWKKAFHERPGPSISSSYTSSLGFTIQVHKCLYMQKLDSHLEILGFRSLEVEFYKYDDNIQSLLAPLERSLRISLTSFAMNGDGENWIVWSKIASQVAWACQDNWLLTHHSRRSTKRTMAYWRRHPSAVLPSAYPNLLFKGVTTYGWPNGYWFFHGILDKLKQVLSFKASQAIVLNAMGYDKGDGKIMLQRDTDKVSFFPPLDSLLPQKVNVFQRITKKLGGVLFIPRYRSTSVHHLGGCNVASDPSRGVCNASGQVFDLQNPASVHPGLYVCDASLIPRSVGVNPSFTITIVSEHVSKHLVSDILKYECQRGIELSAINDNKHSTPKTNTNRSQRSIVMVKETMKGYVGGMPCAIFLIMKMNPESWKDFNQSKESLGECHPLLRGKVGGYVEFRGIEKDNLYIIDGEVNLCDTGCRTPFTQYMTYDLLLAASSGARYILKGKKTLNPYLFGLYAWRETTTLQVRIEKVSENHSMNDVSILEGELSISILELLKSFLSLKGKKRGQFISLLLKTFVRTYILQIPRLTYKNSTPMGFLENLCGYTSRIEITTEDGITISCTKFSCAQYPSRVREGKQRNPVILINGYSTESYYLPTEPIDLARTLLGEGHDVWLLQSRLHPLNPSNDFTIADVGRFDIPAAINKILEMDGSCRKVHVVAHCVGGLASHISLMGGHVSSSCVASLSCTNSSMFFVLTLLSMVKMWLPVVPISMAILGKNKILPLLGTSSISRRHQLLKLIAYLLPRYERCTCNECEVFSGIFGNTFWHENVSPSVHHWLNKESSTVLPMAAFPHLRKICKAGFIVDDKGNNNYLIHPERMAFPTLYISGGRSLLVSPLTSFLANKYMKLHQPKFRHERVVVNGYGHSDLLIGEKSCKEVFPHIVSHIKLAENEGAITGEAKKRCSRGEALSWSEDPHDEYGGFATWFSPWVITWMFLCLFVLLLFPFFT</sequence>
<evidence type="ECO:0000256" key="11">
    <source>
        <dbReference type="ARBA" id="ARBA00049645"/>
    </source>
</evidence>
<evidence type="ECO:0000256" key="14">
    <source>
        <dbReference type="ARBA" id="ARBA00049778"/>
    </source>
</evidence>
<dbReference type="SUPFAM" id="SSF51905">
    <property type="entry name" value="FAD/NAD(P)-binding domain"/>
    <property type="match status" value="1"/>
</dbReference>
<evidence type="ECO:0000256" key="6">
    <source>
        <dbReference type="ARBA" id="ARBA00023098"/>
    </source>
</evidence>
<dbReference type="PANTHER" id="PTHR47470:SF1">
    <property type="entry name" value="FAD-DEPENDENT OXIDOREDUCTASE 2 FAD BINDING DOMAIN-CONTAINING PROTEIN"/>
    <property type="match status" value="1"/>
</dbReference>
<evidence type="ECO:0000256" key="5">
    <source>
        <dbReference type="ARBA" id="ARBA00023002"/>
    </source>
</evidence>
<proteinExistence type="predicted"/>
<dbReference type="InterPro" id="IPR029058">
    <property type="entry name" value="AB_hydrolase_fold"/>
</dbReference>
<evidence type="ECO:0000256" key="13">
    <source>
        <dbReference type="ARBA" id="ARBA00049744"/>
    </source>
</evidence>
<dbReference type="InterPro" id="IPR000172">
    <property type="entry name" value="GMC_OxRdtase_N"/>
</dbReference>
<evidence type="ECO:0000256" key="3">
    <source>
        <dbReference type="ARBA" id="ARBA00022630"/>
    </source>
</evidence>
<dbReference type="Gene3D" id="3.50.50.60">
    <property type="entry name" value="FAD/NAD(P)-binding domain"/>
    <property type="match status" value="3"/>
</dbReference>
<dbReference type="PROSITE" id="PS51379">
    <property type="entry name" value="4FE4S_FER_2"/>
    <property type="match status" value="1"/>
</dbReference>
<dbReference type="InterPro" id="IPR017900">
    <property type="entry name" value="4Fe4S_Fe_S_CS"/>
</dbReference>
<dbReference type="PROSITE" id="PS00198">
    <property type="entry name" value="4FE4S_FER_1"/>
    <property type="match status" value="1"/>
</dbReference>
<reference evidence="17" key="1">
    <citation type="submission" date="2023-03" db="UniProtKB">
        <authorList>
            <consortium name="EnsemblPlants"/>
        </authorList>
    </citation>
    <scope>IDENTIFICATION</scope>
</reference>
<dbReference type="InterPro" id="IPR036188">
    <property type="entry name" value="FAD/NAD-bd_sf"/>
</dbReference>
<keyword evidence="3" id="KW-0285">Flavoprotein</keyword>
<dbReference type="GO" id="GO:0004769">
    <property type="term" value="F:steroid Delta-isomerase activity"/>
    <property type="evidence" value="ECO:0007669"/>
    <property type="project" value="UniProtKB-EC"/>
</dbReference>
<evidence type="ECO:0000256" key="7">
    <source>
        <dbReference type="ARBA" id="ARBA00023166"/>
    </source>
</evidence>
<evidence type="ECO:0000256" key="1">
    <source>
        <dbReference type="ARBA" id="ARBA00001974"/>
    </source>
</evidence>
<feature type="transmembrane region" description="Helical" evidence="15">
    <location>
        <begin position="1274"/>
        <end position="1295"/>
    </location>
</feature>
<evidence type="ECO:0000256" key="9">
    <source>
        <dbReference type="ARBA" id="ARBA00023235"/>
    </source>
</evidence>
<keyword evidence="9" id="KW-0413">Isomerase</keyword>
<dbReference type="PANTHER" id="PTHR47470">
    <property type="entry name" value="CHOLESTEROL OXIDASE"/>
    <property type="match status" value="1"/>
</dbReference>
<dbReference type="GO" id="GO:0016995">
    <property type="term" value="F:cholesterol oxidase activity"/>
    <property type="evidence" value="ECO:0007669"/>
    <property type="project" value="UniProtKB-EC"/>
</dbReference>
<dbReference type="PROSITE" id="PS51257">
    <property type="entry name" value="PROKAR_LIPOPROTEIN"/>
    <property type="match status" value="1"/>
</dbReference>
<dbReference type="EnsemblPlants" id="MELO3C024556.2.1">
    <property type="protein sequence ID" value="MELO3C024556.2.1"/>
    <property type="gene ID" value="MELO3C024556.2"/>
</dbReference>
<evidence type="ECO:0000256" key="12">
    <source>
        <dbReference type="ARBA" id="ARBA00049723"/>
    </source>
</evidence>
<dbReference type="InterPro" id="IPR017896">
    <property type="entry name" value="4Fe4S_Fe-S-bd"/>
</dbReference>
<evidence type="ECO:0000313" key="17">
    <source>
        <dbReference type="EnsemblPlants" id="MELO3C024556.2.1"/>
    </source>
</evidence>
<evidence type="ECO:0000256" key="15">
    <source>
        <dbReference type="SAM" id="Phobius"/>
    </source>
</evidence>
<keyword evidence="6" id="KW-0443">Lipid metabolism</keyword>
<keyword evidence="15" id="KW-0472">Membrane</keyword>
<dbReference type="Gramene" id="MELO3C024556.2.1">
    <property type="protein sequence ID" value="MELO3C024556.2.1"/>
    <property type="gene ID" value="MELO3C024556.2"/>
</dbReference>
<dbReference type="GO" id="GO:0008203">
    <property type="term" value="P:cholesterol metabolic process"/>
    <property type="evidence" value="ECO:0007669"/>
    <property type="project" value="UniProtKB-KW"/>
</dbReference>
<dbReference type="GO" id="GO:0050660">
    <property type="term" value="F:flavin adenine dinucleotide binding"/>
    <property type="evidence" value="ECO:0007669"/>
    <property type="project" value="InterPro"/>
</dbReference>
<comment type="pathway">
    <text evidence="11">Steroid metabolism; cholesterol degradation.</text>
</comment>
<keyword evidence="4" id="KW-0274">FAD</keyword>
<keyword evidence="15" id="KW-1133">Transmembrane helix</keyword>
<accession>A0A9I9DV29</accession>
<keyword evidence="7" id="KW-1207">Sterol metabolism</keyword>
<keyword evidence="8" id="KW-0753">Steroid metabolism</keyword>
<dbReference type="Pfam" id="PF00732">
    <property type="entry name" value="GMC_oxred_N"/>
    <property type="match status" value="1"/>
</dbReference>
<keyword evidence="15" id="KW-0812">Transmembrane</keyword>
<dbReference type="SUPFAM" id="SSF53474">
    <property type="entry name" value="alpha/beta-Hydrolases"/>
    <property type="match status" value="1"/>
</dbReference>
<evidence type="ECO:0000256" key="2">
    <source>
        <dbReference type="ARBA" id="ARBA00022548"/>
    </source>
</evidence>
<comment type="cofactor">
    <cofactor evidence="1">
        <name>FAD</name>
        <dbReference type="ChEBI" id="CHEBI:57692"/>
    </cofactor>
</comment>
<name>A0A9I9DV29_CUCME</name>
<evidence type="ECO:0000256" key="10">
    <source>
        <dbReference type="ARBA" id="ARBA00038856"/>
    </source>
</evidence>